<feature type="compositionally biased region" description="Low complexity" evidence="6">
    <location>
        <begin position="374"/>
        <end position="383"/>
    </location>
</feature>
<feature type="region of interest" description="Disordered" evidence="6">
    <location>
        <begin position="283"/>
        <end position="309"/>
    </location>
</feature>
<dbReference type="FunFam" id="2.60.40.150:FF:000151">
    <property type="entry name" value="Rab11 family-interacting protein 1"/>
    <property type="match status" value="1"/>
</dbReference>
<keyword evidence="10" id="KW-1185">Reference proteome</keyword>
<evidence type="ECO:0000256" key="1">
    <source>
        <dbReference type="ARBA" id="ARBA00004172"/>
    </source>
</evidence>
<dbReference type="EMBL" id="CVRI01000014">
    <property type="protein sequence ID" value="CRK89652.1"/>
    <property type="molecule type" value="Genomic_DNA"/>
</dbReference>
<dbReference type="Gene3D" id="1.20.5.2440">
    <property type="match status" value="1"/>
</dbReference>
<dbReference type="InterPro" id="IPR019018">
    <property type="entry name" value="Rab-bd_FIP-RBD"/>
</dbReference>
<proteinExistence type="predicted"/>
<organism evidence="9 10">
    <name type="scientific">Clunio marinus</name>
    <dbReference type="NCBI Taxonomy" id="568069"/>
    <lineage>
        <taxon>Eukaryota</taxon>
        <taxon>Metazoa</taxon>
        <taxon>Ecdysozoa</taxon>
        <taxon>Arthropoda</taxon>
        <taxon>Hexapoda</taxon>
        <taxon>Insecta</taxon>
        <taxon>Pterygota</taxon>
        <taxon>Neoptera</taxon>
        <taxon>Endopterygota</taxon>
        <taxon>Diptera</taxon>
        <taxon>Nematocera</taxon>
        <taxon>Chironomoidea</taxon>
        <taxon>Chironomidae</taxon>
        <taxon>Clunio</taxon>
    </lineage>
</organism>
<evidence type="ECO:0000256" key="6">
    <source>
        <dbReference type="SAM" id="MobiDB-lite"/>
    </source>
</evidence>
<feature type="region of interest" description="Disordered" evidence="6">
    <location>
        <begin position="364"/>
        <end position="403"/>
    </location>
</feature>
<dbReference type="PANTHER" id="PTHR15746">
    <property type="entry name" value="RAB11-RELATED"/>
    <property type="match status" value="1"/>
</dbReference>
<evidence type="ECO:0000256" key="3">
    <source>
        <dbReference type="ARBA" id="ARBA00022553"/>
    </source>
</evidence>
<dbReference type="Gene3D" id="2.60.40.150">
    <property type="entry name" value="C2 domain"/>
    <property type="match status" value="1"/>
</dbReference>
<evidence type="ECO:0000259" key="8">
    <source>
        <dbReference type="PROSITE" id="PS51511"/>
    </source>
</evidence>
<dbReference type="GO" id="GO:0045055">
    <property type="term" value="P:regulated exocytosis"/>
    <property type="evidence" value="ECO:0007669"/>
    <property type="project" value="TreeGrafter"/>
</dbReference>
<dbReference type="STRING" id="568069.A0A1J1HQJ5"/>
<accession>A0A1J1HQJ5</accession>
<dbReference type="AlphaFoldDB" id="A0A1J1HQJ5"/>
<dbReference type="InterPro" id="IPR000008">
    <property type="entry name" value="C2_dom"/>
</dbReference>
<dbReference type="InterPro" id="IPR035892">
    <property type="entry name" value="C2_domain_sf"/>
</dbReference>
<feature type="compositionally biased region" description="Basic and acidic residues" evidence="6">
    <location>
        <begin position="388"/>
        <end position="398"/>
    </location>
</feature>
<keyword evidence="4" id="KW-0967">Endosome</keyword>
<keyword evidence="5" id="KW-0653">Protein transport</keyword>
<sequence>MYTPTHIQVTDIKDNGMSKNRSLLYQKDGLIQRAKGLLTKGKNGTNNCFTTIALGKEKYQTSLKDNAPSNVDWHEECELAIPTQGNRAELVLTCLHHNNFGIDEFLGQITLPLNQMDQFERPRSRWYKLQSKPGHDKKDKDRGELEVRTAFTVKAGSLSDLSKKEKEKTGGVGGSLLSLGTLEKRKSLKKFAKSLGSKMHVTGRKKKDKSDDSDSYSGSFSSLGTPSMGIKNSRNMGNIGNADPGVISEDEDEFVFDNLSHKSSGSSLNLRSKTNNLILTGKDDVAPSKTATLPPMKPPRSLNDTPTKDTKVDEWEAKLYGKTLDLGHGHSTDSLKRRSWENSRVPLNSEENAKEKEELETTIEEQSLERISLSSSPTAPATPKVSKRQSETFIEAKPRPLPRANTAAEPIVSLDMVDDNKPNMSPISLKTDKPEKTDNIFAKKWNKFKKELTPSKQDEHIRNQYNKTSTGNGGERIIIGGENMFNNQTYAEKKVEVSKEILAKYDGKSKEEIMKIAHSLENDLLQQKQKNKELEEYLDVLLLRVMETHPRILQNPYQQRNHLKQSG</sequence>
<comment type="subcellular location">
    <subcellularLocation>
        <location evidence="1">Recycling endosome</location>
    </subcellularLocation>
</comment>
<dbReference type="SUPFAM" id="SSF49562">
    <property type="entry name" value="C2 domain (Calcium/lipid-binding domain, CaLB)"/>
    <property type="match status" value="1"/>
</dbReference>
<dbReference type="GO" id="GO:0031267">
    <property type="term" value="F:small GTPase binding"/>
    <property type="evidence" value="ECO:0007669"/>
    <property type="project" value="InterPro"/>
</dbReference>
<dbReference type="SMART" id="SM00239">
    <property type="entry name" value="C2"/>
    <property type="match status" value="1"/>
</dbReference>
<feature type="region of interest" description="Disordered" evidence="6">
    <location>
        <begin position="198"/>
        <end position="245"/>
    </location>
</feature>
<dbReference type="Pfam" id="PF09457">
    <property type="entry name" value="RBD-FIP"/>
    <property type="match status" value="1"/>
</dbReference>
<dbReference type="PROSITE" id="PS51511">
    <property type="entry name" value="FIP_RBD"/>
    <property type="match status" value="1"/>
</dbReference>
<evidence type="ECO:0000313" key="10">
    <source>
        <dbReference type="Proteomes" id="UP000183832"/>
    </source>
</evidence>
<evidence type="ECO:0000256" key="5">
    <source>
        <dbReference type="ARBA" id="ARBA00022927"/>
    </source>
</evidence>
<dbReference type="PROSITE" id="PS50004">
    <property type="entry name" value="C2"/>
    <property type="match status" value="1"/>
</dbReference>
<dbReference type="GO" id="GO:0055037">
    <property type="term" value="C:recycling endosome"/>
    <property type="evidence" value="ECO:0007669"/>
    <property type="project" value="UniProtKB-SubCell"/>
</dbReference>
<feature type="domain" description="FIP-RBD" evidence="8">
    <location>
        <begin position="494"/>
        <end position="556"/>
    </location>
</feature>
<keyword evidence="3" id="KW-0597">Phosphoprotein</keyword>
<dbReference type="SUPFAM" id="SSF144270">
    <property type="entry name" value="Eferin C-derminal domain-like"/>
    <property type="match status" value="1"/>
</dbReference>
<evidence type="ECO:0000313" key="9">
    <source>
        <dbReference type="EMBL" id="CRK89652.1"/>
    </source>
</evidence>
<dbReference type="Pfam" id="PF00168">
    <property type="entry name" value="C2"/>
    <property type="match status" value="1"/>
</dbReference>
<dbReference type="InterPro" id="IPR037789">
    <property type="entry name" value="FIP_classI"/>
</dbReference>
<evidence type="ECO:0000259" key="7">
    <source>
        <dbReference type="PROSITE" id="PS50004"/>
    </source>
</evidence>
<evidence type="ECO:0000256" key="4">
    <source>
        <dbReference type="ARBA" id="ARBA00022753"/>
    </source>
</evidence>
<gene>
    <name evidence="9" type="ORF">CLUMA_CG003443</name>
</gene>
<dbReference type="PANTHER" id="PTHR15746:SF23">
    <property type="entry name" value="RAB11 INTERACTING PROTEIN, ISOFORM A"/>
    <property type="match status" value="1"/>
</dbReference>
<dbReference type="InterPro" id="IPR037245">
    <property type="entry name" value="FIP-RBD_C_sf"/>
</dbReference>
<name>A0A1J1HQJ5_9DIPT</name>
<dbReference type="Proteomes" id="UP000183832">
    <property type="component" value="Unassembled WGS sequence"/>
</dbReference>
<protein>
    <submittedName>
        <fullName evidence="9">CLUMA_CG003443, isoform A</fullName>
    </submittedName>
</protein>
<evidence type="ECO:0000256" key="2">
    <source>
        <dbReference type="ARBA" id="ARBA00022448"/>
    </source>
</evidence>
<feature type="domain" description="C2" evidence="7">
    <location>
        <begin position="3"/>
        <end position="127"/>
    </location>
</feature>
<dbReference type="GO" id="GO:0015031">
    <property type="term" value="P:protein transport"/>
    <property type="evidence" value="ECO:0007669"/>
    <property type="project" value="UniProtKB-KW"/>
</dbReference>
<reference evidence="9 10" key="1">
    <citation type="submission" date="2015-04" db="EMBL/GenBank/DDBJ databases">
        <authorList>
            <person name="Syromyatnikov M.Y."/>
            <person name="Popov V.N."/>
        </authorList>
    </citation>
    <scope>NUCLEOTIDE SEQUENCE [LARGE SCALE GENOMIC DNA]</scope>
</reference>
<keyword evidence="2" id="KW-0813">Transport</keyword>
<dbReference type="OrthoDB" id="8956628at2759"/>